<evidence type="ECO:0000313" key="1">
    <source>
        <dbReference type="EMBL" id="KAI7994895.1"/>
    </source>
</evidence>
<reference evidence="1 2" key="1">
    <citation type="journal article" date="2022" name="Plant J.">
        <title>Chromosome-level genome of Camellia lanceoleosa provides a valuable resource for understanding genome evolution and self-incompatibility.</title>
        <authorList>
            <person name="Gong W."/>
            <person name="Xiao S."/>
            <person name="Wang L."/>
            <person name="Liao Z."/>
            <person name="Chang Y."/>
            <person name="Mo W."/>
            <person name="Hu G."/>
            <person name="Li W."/>
            <person name="Zhao G."/>
            <person name="Zhu H."/>
            <person name="Hu X."/>
            <person name="Ji K."/>
            <person name="Xiang X."/>
            <person name="Song Q."/>
            <person name="Yuan D."/>
            <person name="Jin S."/>
            <person name="Zhang L."/>
        </authorList>
    </citation>
    <scope>NUCLEOTIDE SEQUENCE [LARGE SCALE GENOMIC DNA]</scope>
    <source>
        <strain evidence="1">SQ_2022a</strain>
    </source>
</reference>
<organism evidence="1 2">
    <name type="scientific">Camellia lanceoleosa</name>
    <dbReference type="NCBI Taxonomy" id="1840588"/>
    <lineage>
        <taxon>Eukaryota</taxon>
        <taxon>Viridiplantae</taxon>
        <taxon>Streptophyta</taxon>
        <taxon>Embryophyta</taxon>
        <taxon>Tracheophyta</taxon>
        <taxon>Spermatophyta</taxon>
        <taxon>Magnoliopsida</taxon>
        <taxon>eudicotyledons</taxon>
        <taxon>Gunneridae</taxon>
        <taxon>Pentapetalae</taxon>
        <taxon>asterids</taxon>
        <taxon>Ericales</taxon>
        <taxon>Theaceae</taxon>
        <taxon>Camellia</taxon>
    </lineage>
</organism>
<accession>A0ACC0G1L2</accession>
<dbReference type="EMBL" id="CM045769">
    <property type="protein sequence ID" value="KAI7994895.1"/>
    <property type="molecule type" value="Genomic_DNA"/>
</dbReference>
<comment type="caution">
    <text evidence="1">The sequence shown here is derived from an EMBL/GenBank/DDBJ whole genome shotgun (WGS) entry which is preliminary data.</text>
</comment>
<sequence length="220" mass="22502">MKVAALEITVGSDVIDTMVQFGHRRRLGGTTIMSAFGSVFNVTLRNPISHALWLTLHGKFNIISITKTFLGSSAPSSSSSANFSSSGGSCSFGITLVGQQGYVLGGVVSSNVTVANKVVLVVATFMNPSFHRLPSIDLVVHDGGDDHGNPKLSGAGHGGAGAGAGAGAGGSEGCSNTSMSISSIGVSSPTPLNRLAPSDVVTWDGSTSLPHNPYWKEEQQ</sequence>
<protein>
    <submittedName>
        <fullName evidence="1">AT-hook motif nuclear-localized protein 17</fullName>
    </submittedName>
</protein>
<proteinExistence type="predicted"/>
<name>A0ACC0G1L2_9ERIC</name>
<evidence type="ECO:0000313" key="2">
    <source>
        <dbReference type="Proteomes" id="UP001060215"/>
    </source>
</evidence>
<keyword evidence="2" id="KW-1185">Reference proteome</keyword>
<dbReference type="Proteomes" id="UP001060215">
    <property type="component" value="Chromosome 12"/>
</dbReference>
<gene>
    <name evidence="1" type="ORF">LOK49_LG11G01007</name>
</gene>